<dbReference type="InterPro" id="IPR001763">
    <property type="entry name" value="Rhodanese-like_dom"/>
</dbReference>
<dbReference type="SUPFAM" id="SSF52821">
    <property type="entry name" value="Rhodanese/Cell cycle control phosphatase"/>
    <property type="match status" value="1"/>
</dbReference>
<dbReference type="OrthoDB" id="9814548at2"/>
<dbReference type="AlphaFoldDB" id="A0A2K8UBG1"/>
<dbReference type="PROSITE" id="PS50206">
    <property type="entry name" value="RHODANESE_3"/>
    <property type="match status" value="1"/>
</dbReference>
<evidence type="ECO:0000313" key="3">
    <source>
        <dbReference type="Proteomes" id="UP000232638"/>
    </source>
</evidence>
<gene>
    <name evidence="2" type="ORF">THSYN_19520</name>
</gene>
<keyword evidence="2" id="KW-0808">Transferase</keyword>
<evidence type="ECO:0000259" key="1">
    <source>
        <dbReference type="PROSITE" id="PS50206"/>
    </source>
</evidence>
<dbReference type="EMBL" id="CP020370">
    <property type="protein sequence ID" value="AUB82916.1"/>
    <property type="molecule type" value="Genomic_DNA"/>
</dbReference>
<dbReference type="SMART" id="SM00450">
    <property type="entry name" value="RHOD"/>
    <property type="match status" value="1"/>
</dbReference>
<accession>A0A2K8UBG1</accession>
<dbReference type="KEGG" id="tsy:THSYN_19520"/>
<evidence type="ECO:0000313" key="2">
    <source>
        <dbReference type="EMBL" id="AUB82916.1"/>
    </source>
</evidence>
<reference evidence="2 3" key="1">
    <citation type="submission" date="2017-03" db="EMBL/GenBank/DDBJ databases">
        <title>Complete genome sequence of Candidatus 'Thiodictyon syntrophicum' sp. nov. strain Cad16T, a photolithoautotroph purple sulfur bacterium isolated from an alpine meromictic lake.</title>
        <authorList>
            <person name="Luedin S.M."/>
            <person name="Pothier J.F."/>
            <person name="Danza F."/>
            <person name="Storelli N."/>
            <person name="Wittwer M."/>
            <person name="Tonolla M."/>
        </authorList>
    </citation>
    <scope>NUCLEOTIDE SEQUENCE [LARGE SCALE GENOMIC DNA]</scope>
    <source>
        <strain evidence="2 3">Cad16T</strain>
    </source>
</reference>
<sequence>MTSVKTRRRGGSPRRWRSAVSGYLRLPALALATVTLFCGCLAQPGPTLTAAAAHDQAKAGTLTLIDIRTPAEWRETGIAAGAASIMMQDPKGPDGFAAAVLAQVRGDYAAPIALICRTGNRSAHMQQTLADHGFTRVYSVADGMAGSAAGPGWIRLGLPVTSCKDC</sequence>
<feature type="domain" description="Rhodanese" evidence="1">
    <location>
        <begin position="58"/>
        <end position="162"/>
    </location>
</feature>
<dbReference type="Gene3D" id="3.40.250.10">
    <property type="entry name" value="Rhodanese-like domain"/>
    <property type="match status" value="1"/>
</dbReference>
<name>A0A2K8UBG1_9GAMM</name>
<keyword evidence="3" id="KW-1185">Reference proteome</keyword>
<protein>
    <submittedName>
        <fullName evidence="2">Sulfurtransferase</fullName>
    </submittedName>
</protein>
<dbReference type="GO" id="GO:0016740">
    <property type="term" value="F:transferase activity"/>
    <property type="evidence" value="ECO:0007669"/>
    <property type="project" value="UniProtKB-KW"/>
</dbReference>
<organism evidence="2 3">
    <name type="scientific">Candidatus Thiodictyon syntrophicum</name>
    <dbReference type="NCBI Taxonomy" id="1166950"/>
    <lineage>
        <taxon>Bacteria</taxon>
        <taxon>Pseudomonadati</taxon>
        <taxon>Pseudomonadota</taxon>
        <taxon>Gammaproteobacteria</taxon>
        <taxon>Chromatiales</taxon>
        <taxon>Chromatiaceae</taxon>
        <taxon>Thiodictyon</taxon>
    </lineage>
</organism>
<dbReference type="InterPro" id="IPR036873">
    <property type="entry name" value="Rhodanese-like_dom_sf"/>
</dbReference>
<proteinExistence type="predicted"/>
<dbReference type="Pfam" id="PF00581">
    <property type="entry name" value="Rhodanese"/>
    <property type="match status" value="1"/>
</dbReference>
<dbReference type="Proteomes" id="UP000232638">
    <property type="component" value="Chromosome"/>
</dbReference>